<protein>
    <submittedName>
        <fullName evidence="2">Alpha/beta fold hydrolase</fullName>
    </submittedName>
</protein>
<evidence type="ECO:0000313" key="2">
    <source>
        <dbReference type="EMBL" id="MFC0522952.1"/>
    </source>
</evidence>
<dbReference type="PANTHER" id="PTHR43798:SF33">
    <property type="entry name" value="HYDROLASE, PUTATIVE (AFU_ORTHOLOGUE AFUA_2G14860)-RELATED"/>
    <property type="match status" value="1"/>
</dbReference>
<dbReference type="GO" id="GO:0016787">
    <property type="term" value="F:hydrolase activity"/>
    <property type="evidence" value="ECO:0007669"/>
    <property type="project" value="UniProtKB-KW"/>
</dbReference>
<reference evidence="2 3" key="1">
    <citation type="submission" date="2024-09" db="EMBL/GenBank/DDBJ databases">
        <authorList>
            <person name="Sun Q."/>
            <person name="Mori K."/>
        </authorList>
    </citation>
    <scope>NUCLEOTIDE SEQUENCE [LARGE SCALE GENOMIC DNA]</scope>
    <source>
        <strain evidence="2 3">NCAIM B.02529</strain>
    </source>
</reference>
<sequence length="288" mass="32702">MENHKTINGEAFKQRQQSVTLEGVVEEPVKINYTDVGSGTPIMLLHGIPTWSYLYQSVIPELEEEYRVIAPDLLGYGWSDQRDQFDRSLHVQAKMIVKLMDELELEQVNVVAHDIAGGVGLILAHHEPERINKLVLSNAVAYDSWPIQDMLMMGHPSRKNDSIQDIEDFLSNGFKEMFFQKEQLTETFLQGIMAPYLHEQGKLSLVRNASALNTNETTALTPKLSSIQHSVLLLWGAKDTWQPVETGEKLENDLPNSKLVRINASHWVPQEAPEEFTAEIKKFIENPN</sequence>
<dbReference type="RefSeq" id="WP_377345475.1">
    <property type="nucleotide sequence ID" value="NZ_JBHLTP010000003.1"/>
</dbReference>
<accession>A0ABV6LKU1</accession>
<feature type="domain" description="AB hydrolase-1" evidence="1">
    <location>
        <begin position="41"/>
        <end position="268"/>
    </location>
</feature>
<dbReference type="InterPro" id="IPR029058">
    <property type="entry name" value="AB_hydrolase_fold"/>
</dbReference>
<keyword evidence="3" id="KW-1185">Reference proteome</keyword>
<dbReference type="SUPFAM" id="SSF53474">
    <property type="entry name" value="alpha/beta-Hydrolases"/>
    <property type="match status" value="1"/>
</dbReference>
<name>A0ABV6LKU1_9BACI</name>
<dbReference type="Gene3D" id="3.40.50.1820">
    <property type="entry name" value="alpha/beta hydrolase"/>
    <property type="match status" value="1"/>
</dbReference>
<dbReference type="Pfam" id="PF00561">
    <property type="entry name" value="Abhydrolase_1"/>
    <property type="match status" value="1"/>
</dbReference>
<dbReference type="PRINTS" id="PR00412">
    <property type="entry name" value="EPOXHYDRLASE"/>
</dbReference>
<dbReference type="InterPro" id="IPR000073">
    <property type="entry name" value="AB_hydrolase_1"/>
</dbReference>
<organism evidence="2 3">
    <name type="scientific">Pontibacillus salicampi</name>
    <dbReference type="NCBI Taxonomy" id="1449801"/>
    <lineage>
        <taxon>Bacteria</taxon>
        <taxon>Bacillati</taxon>
        <taxon>Bacillota</taxon>
        <taxon>Bacilli</taxon>
        <taxon>Bacillales</taxon>
        <taxon>Bacillaceae</taxon>
        <taxon>Pontibacillus</taxon>
    </lineage>
</organism>
<evidence type="ECO:0000259" key="1">
    <source>
        <dbReference type="Pfam" id="PF00561"/>
    </source>
</evidence>
<evidence type="ECO:0000313" key="3">
    <source>
        <dbReference type="Proteomes" id="UP001589836"/>
    </source>
</evidence>
<proteinExistence type="predicted"/>
<dbReference type="EMBL" id="JBHLTP010000003">
    <property type="protein sequence ID" value="MFC0522952.1"/>
    <property type="molecule type" value="Genomic_DNA"/>
</dbReference>
<gene>
    <name evidence="2" type="ORF">ACFFGV_05015</name>
</gene>
<dbReference type="InterPro" id="IPR050266">
    <property type="entry name" value="AB_hydrolase_sf"/>
</dbReference>
<comment type="caution">
    <text evidence="2">The sequence shown here is derived from an EMBL/GenBank/DDBJ whole genome shotgun (WGS) entry which is preliminary data.</text>
</comment>
<dbReference type="PANTHER" id="PTHR43798">
    <property type="entry name" value="MONOACYLGLYCEROL LIPASE"/>
    <property type="match status" value="1"/>
</dbReference>
<dbReference type="InterPro" id="IPR000639">
    <property type="entry name" value="Epox_hydrolase-like"/>
</dbReference>
<dbReference type="PRINTS" id="PR00111">
    <property type="entry name" value="ABHYDROLASE"/>
</dbReference>
<keyword evidence="2" id="KW-0378">Hydrolase</keyword>
<dbReference type="Proteomes" id="UP001589836">
    <property type="component" value="Unassembled WGS sequence"/>
</dbReference>